<reference evidence="2 3" key="1">
    <citation type="submission" date="2015-12" db="EMBL/GenBank/DDBJ databases">
        <title>The genome of Folsomia candida.</title>
        <authorList>
            <person name="Faddeeva A."/>
            <person name="Derks M.F."/>
            <person name="Anvar Y."/>
            <person name="Smit S."/>
            <person name="Van Straalen N."/>
            <person name="Roelofs D."/>
        </authorList>
    </citation>
    <scope>NUCLEOTIDE SEQUENCE [LARGE SCALE GENOMIC DNA]</scope>
    <source>
        <strain evidence="2 3">VU population</strain>
        <tissue evidence="2">Whole body</tissue>
    </source>
</reference>
<sequence>MTQAQLDQIKLASDLDPAQITELKNLISEYADIFCWDSVNLSDLGRYNGPFEKDSDGVRLFVKDHSPIFQKHYNMSMFERKFLQKHMHKHNQEWGYYLPSVIFAINKAINESTKLSPYFLLMGRHPRLPGELGLSLPNFPDTYLDDLNRAREAVRNQLLLAQESSRASFEKRHKIQTFNPGDFVMLFYPNLHKDQSKKLSPQFRGPYRILEKKTDQNYRIAQLEPPFATDIVHLKRLRSISARYEHLSTYDPAQFQNQFLQESIPNSSKLKEVILQNNDQVTATTRSGRAIKLPKRFQNAGGS</sequence>
<dbReference type="GO" id="GO:0003676">
    <property type="term" value="F:nucleic acid binding"/>
    <property type="evidence" value="ECO:0007669"/>
    <property type="project" value="InterPro"/>
</dbReference>
<proteinExistence type="predicted"/>
<dbReference type="Gene3D" id="3.30.420.10">
    <property type="entry name" value="Ribonuclease H-like superfamily/Ribonuclease H"/>
    <property type="match status" value="1"/>
</dbReference>
<dbReference type="AlphaFoldDB" id="A0A226DVL8"/>
<comment type="caution">
    <text evidence="2">The sequence shown here is derived from an EMBL/GenBank/DDBJ whole genome shotgun (WGS) entry which is preliminary data.</text>
</comment>
<dbReference type="PANTHER" id="PTHR37984">
    <property type="entry name" value="PROTEIN CBG26694"/>
    <property type="match status" value="1"/>
</dbReference>
<dbReference type="STRING" id="158441.A0A226DVL8"/>
<name>A0A226DVL8_FOLCA</name>
<organism evidence="2 3">
    <name type="scientific">Folsomia candida</name>
    <name type="common">Springtail</name>
    <dbReference type="NCBI Taxonomy" id="158441"/>
    <lineage>
        <taxon>Eukaryota</taxon>
        <taxon>Metazoa</taxon>
        <taxon>Ecdysozoa</taxon>
        <taxon>Arthropoda</taxon>
        <taxon>Hexapoda</taxon>
        <taxon>Collembola</taxon>
        <taxon>Entomobryomorpha</taxon>
        <taxon>Isotomoidea</taxon>
        <taxon>Isotomidae</taxon>
        <taxon>Proisotominae</taxon>
        <taxon>Folsomia</taxon>
    </lineage>
</organism>
<feature type="domain" description="Integrase p58-like C-terminal" evidence="1">
    <location>
        <begin position="205"/>
        <end position="238"/>
    </location>
</feature>
<evidence type="ECO:0000259" key="1">
    <source>
        <dbReference type="Pfam" id="PF22938"/>
    </source>
</evidence>
<dbReference type="PANTHER" id="PTHR37984:SF5">
    <property type="entry name" value="PROTEIN NYNRIN-LIKE"/>
    <property type="match status" value="1"/>
</dbReference>
<evidence type="ECO:0000313" key="2">
    <source>
        <dbReference type="EMBL" id="OXA48854.1"/>
    </source>
</evidence>
<gene>
    <name evidence="2" type="ORF">Fcan01_16152</name>
</gene>
<evidence type="ECO:0000313" key="3">
    <source>
        <dbReference type="Proteomes" id="UP000198287"/>
    </source>
</evidence>
<dbReference type="EMBL" id="LNIX01000011">
    <property type="protein sequence ID" value="OXA48854.1"/>
    <property type="molecule type" value="Genomic_DNA"/>
</dbReference>
<keyword evidence="3" id="KW-1185">Reference proteome</keyword>
<dbReference type="InterPro" id="IPR054465">
    <property type="entry name" value="Integrase_p58-like_C"/>
</dbReference>
<accession>A0A226DVL8</accession>
<dbReference type="InterPro" id="IPR050951">
    <property type="entry name" value="Retrovirus_Pol_polyprotein"/>
</dbReference>
<protein>
    <submittedName>
        <fullName evidence="2">Transposon Tf2-8 polyprotein</fullName>
    </submittedName>
</protein>
<dbReference type="Pfam" id="PF22938">
    <property type="entry name" value="Integrase_p58_C"/>
    <property type="match status" value="1"/>
</dbReference>
<dbReference type="Proteomes" id="UP000198287">
    <property type="component" value="Unassembled WGS sequence"/>
</dbReference>
<dbReference type="InterPro" id="IPR036397">
    <property type="entry name" value="RNaseH_sf"/>
</dbReference>